<sequence length="75" mass="8342">MVLLSLSKVSSIQYRLCLREKAVDVIPVLYSWASDREQLSYVSANSSIQLVLSLVVPVVACTAFKLLIRLANFVL</sequence>
<keyword evidence="1" id="KW-0472">Membrane</keyword>
<feature type="transmembrane region" description="Helical" evidence="1">
    <location>
        <begin position="48"/>
        <end position="68"/>
    </location>
</feature>
<evidence type="ECO:0000313" key="2">
    <source>
        <dbReference type="Proteomes" id="UP000095287"/>
    </source>
</evidence>
<evidence type="ECO:0000256" key="1">
    <source>
        <dbReference type="SAM" id="Phobius"/>
    </source>
</evidence>
<dbReference type="AlphaFoldDB" id="A0A1I7ZK00"/>
<evidence type="ECO:0000313" key="3">
    <source>
        <dbReference type="WBParaSite" id="L893_g27195.t1"/>
    </source>
</evidence>
<accession>A0A1I7ZK00</accession>
<organism evidence="2 3">
    <name type="scientific">Steinernema glaseri</name>
    <dbReference type="NCBI Taxonomy" id="37863"/>
    <lineage>
        <taxon>Eukaryota</taxon>
        <taxon>Metazoa</taxon>
        <taxon>Ecdysozoa</taxon>
        <taxon>Nematoda</taxon>
        <taxon>Chromadorea</taxon>
        <taxon>Rhabditida</taxon>
        <taxon>Tylenchina</taxon>
        <taxon>Panagrolaimomorpha</taxon>
        <taxon>Strongyloidoidea</taxon>
        <taxon>Steinernematidae</taxon>
        <taxon>Steinernema</taxon>
    </lineage>
</organism>
<keyword evidence="1" id="KW-0812">Transmembrane</keyword>
<name>A0A1I7ZK00_9BILA</name>
<protein>
    <submittedName>
        <fullName evidence="3">Ovule protein</fullName>
    </submittedName>
</protein>
<proteinExistence type="predicted"/>
<dbReference type="WBParaSite" id="L893_g27195.t1">
    <property type="protein sequence ID" value="L893_g27195.t1"/>
    <property type="gene ID" value="L893_g27195"/>
</dbReference>
<keyword evidence="2" id="KW-1185">Reference proteome</keyword>
<reference evidence="3" key="1">
    <citation type="submission" date="2016-11" db="UniProtKB">
        <authorList>
            <consortium name="WormBaseParasite"/>
        </authorList>
    </citation>
    <scope>IDENTIFICATION</scope>
</reference>
<dbReference type="Proteomes" id="UP000095287">
    <property type="component" value="Unplaced"/>
</dbReference>
<keyword evidence="1" id="KW-1133">Transmembrane helix</keyword>